<keyword evidence="3" id="KW-1185">Reference proteome</keyword>
<dbReference type="AlphaFoldDB" id="A0ABD5Y3V3"/>
<evidence type="ECO:0000313" key="3">
    <source>
        <dbReference type="Proteomes" id="UP001596432"/>
    </source>
</evidence>
<name>A0ABD5Y3V3_9EURY</name>
<dbReference type="GeneID" id="78820293"/>
<sequence>MSPAFSGAPAHQFDYVQSAEPSNPEGGESWFDTDTAETKVYDGSAGTWALMTVTDHGELASVAAGDHFSPGNVLTFNSGVLDLVFGNPLSNSNGTLGLSLTGPMTLTNGSLDVSLGNALGLSAGSIAVQEGNISHDNLSGINSADHHTRYSDSEARTAVDGANVSIAGDADTVDGKHASDLGITTAAESGTTTGNIAADTSKTISVSFTNTYAAAGGGAFAYQDGTNSNSTDVKGGFEGWQTDSNGNITGMAIRVNNADSNYERSYVANWNVFGEIA</sequence>
<organism evidence="2 3">
    <name type="scientific">Halosimplex aquaticum</name>
    <dbReference type="NCBI Taxonomy" id="3026162"/>
    <lineage>
        <taxon>Archaea</taxon>
        <taxon>Methanobacteriati</taxon>
        <taxon>Methanobacteriota</taxon>
        <taxon>Stenosarchaea group</taxon>
        <taxon>Halobacteria</taxon>
        <taxon>Halobacteriales</taxon>
        <taxon>Haloarculaceae</taxon>
        <taxon>Halosimplex</taxon>
    </lineage>
</organism>
<gene>
    <name evidence="2" type="ORF">ACFQMA_09260</name>
</gene>
<dbReference type="EMBL" id="JBHTAS010000001">
    <property type="protein sequence ID" value="MFC7140020.1"/>
    <property type="molecule type" value="Genomic_DNA"/>
</dbReference>
<accession>A0ABD5Y3V3</accession>
<feature type="region of interest" description="Disordered" evidence="1">
    <location>
        <begin position="1"/>
        <end position="32"/>
    </location>
</feature>
<evidence type="ECO:0000256" key="1">
    <source>
        <dbReference type="SAM" id="MobiDB-lite"/>
    </source>
</evidence>
<dbReference type="RefSeq" id="WP_274325587.1">
    <property type="nucleotide sequence ID" value="NZ_CP118158.1"/>
</dbReference>
<evidence type="ECO:0000313" key="2">
    <source>
        <dbReference type="EMBL" id="MFC7140020.1"/>
    </source>
</evidence>
<dbReference type="Proteomes" id="UP001596432">
    <property type="component" value="Unassembled WGS sequence"/>
</dbReference>
<comment type="caution">
    <text evidence="2">The sequence shown here is derived from an EMBL/GenBank/DDBJ whole genome shotgun (WGS) entry which is preliminary data.</text>
</comment>
<protein>
    <submittedName>
        <fullName evidence="2">Uncharacterized protein</fullName>
    </submittedName>
</protein>
<proteinExistence type="predicted"/>
<reference evidence="2 3" key="1">
    <citation type="journal article" date="2019" name="Int. J. Syst. Evol. Microbiol.">
        <title>The Global Catalogue of Microorganisms (GCM) 10K type strain sequencing project: providing services to taxonomists for standard genome sequencing and annotation.</title>
        <authorList>
            <consortium name="The Broad Institute Genomics Platform"/>
            <consortium name="The Broad Institute Genome Sequencing Center for Infectious Disease"/>
            <person name="Wu L."/>
            <person name="Ma J."/>
        </authorList>
    </citation>
    <scope>NUCLEOTIDE SEQUENCE [LARGE SCALE GENOMIC DNA]</scope>
    <source>
        <strain evidence="2 3">XZYJT29</strain>
    </source>
</reference>